<comment type="catalytic activity">
    <reaction evidence="7">
        <text>L-cysteinyl-[protein] + hexadecanoyl-CoA = S-hexadecanoyl-L-cysteinyl-[protein] + CoA</text>
        <dbReference type="Rhea" id="RHEA:36683"/>
        <dbReference type="Rhea" id="RHEA-COMP:10131"/>
        <dbReference type="Rhea" id="RHEA-COMP:11032"/>
        <dbReference type="ChEBI" id="CHEBI:29950"/>
        <dbReference type="ChEBI" id="CHEBI:57287"/>
        <dbReference type="ChEBI" id="CHEBI:57379"/>
        <dbReference type="ChEBI" id="CHEBI:74151"/>
        <dbReference type="EC" id="2.3.1.225"/>
    </reaction>
</comment>
<dbReference type="InterPro" id="IPR039859">
    <property type="entry name" value="PFA4/ZDH16/20/ERF2-like"/>
</dbReference>
<feature type="transmembrane region" description="Helical" evidence="7">
    <location>
        <begin position="122"/>
        <end position="145"/>
    </location>
</feature>
<protein>
    <recommendedName>
        <fullName evidence="7">Palmitoyltransferase</fullName>
        <ecNumber evidence="7">2.3.1.225</ecNumber>
    </recommendedName>
</protein>
<evidence type="ECO:0000313" key="9">
    <source>
        <dbReference type="EMBL" id="KAK6167574.1"/>
    </source>
</evidence>
<dbReference type="PROSITE" id="PS50216">
    <property type="entry name" value="DHHC"/>
    <property type="match status" value="1"/>
</dbReference>
<evidence type="ECO:0000256" key="4">
    <source>
        <dbReference type="ARBA" id="ARBA00022989"/>
    </source>
</evidence>
<dbReference type="GO" id="GO:0016020">
    <property type="term" value="C:membrane"/>
    <property type="evidence" value="ECO:0007669"/>
    <property type="project" value="UniProtKB-SubCell"/>
</dbReference>
<evidence type="ECO:0000259" key="8">
    <source>
        <dbReference type="Pfam" id="PF01529"/>
    </source>
</evidence>
<keyword evidence="4 7" id="KW-1133">Transmembrane helix</keyword>
<comment type="domain">
    <text evidence="7">The DHHC domain is required for palmitoyltransferase activity.</text>
</comment>
<keyword evidence="6 7" id="KW-0012">Acyltransferase</keyword>
<dbReference type="GO" id="GO:0005783">
    <property type="term" value="C:endoplasmic reticulum"/>
    <property type="evidence" value="ECO:0007669"/>
    <property type="project" value="TreeGrafter"/>
</dbReference>
<reference evidence="9 10" key="1">
    <citation type="submission" date="2024-01" db="EMBL/GenBank/DDBJ databases">
        <title>The genome of the rayed Mediterranean limpet Patella caerulea (Linnaeus, 1758).</title>
        <authorList>
            <person name="Anh-Thu Weber A."/>
            <person name="Halstead-Nussloch G."/>
        </authorList>
    </citation>
    <scope>NUCLEOTIDE SEQUENCE [LARGE SCALE GENOMIC DNA]</scope>
    <source>
        <strain evidence="9">AATW-2023a</strain>
        <tissue evidence="9">Whole specimen</tissue>
    </source>
</reference>
<feature type="domain" description="Palmitoyltransferase DHHC" evidence="8">
    <location>
        <begin position="77"/>
        <end position="216"/>
    </location>
</feature>
<dbReference type="AlphaFoldDB" id="A0AAN8GGS4"/>
<dbReference type="EMBL" id="JAZGQO010000018">
    <property type="protein sequence ID" value="KAK6167574.1"/>
    <property type="molecule type" value="Genomic_DNA"/>
</dbReference>
<dbReference type="GO" id="GO:0006612">
    <property type="term" value="P:protein targeting to membrane"/>
    <property type="evidence" value="ECO:0007669"/>
    <property type="project" value="TreeGrafter"/>
</dbReference>
<keyword evidence="3 7" id="KW-0812">Transmembrane</keyword>
<organism evidence="9 10">
    <name type="scientific">Patella caerulea</name>
    <name type="common">Rayed Mediterranean limpet</name>
    <dbReference type="NCBI Taxonomy" id="87958"/>
    <lineage>
        <taxon>Eukaryota</taxon>
        <taxon>Metazoa</taxon>
        <taxon>Spiralia</taxon>
        <taxon>Lophotrochozoa</taxon>
        <taxon>Mollusca</taxon>
        <taxon>Gastropoda</taxon>
        <taxon>Patellogastropoda</taxon>
        <taxon>Patelloidea</taxon>
        <taxon>Patellidae</taxon>
        <taxon>Patella</taxon>
    </lineage>
</organism>
<sequence length="279" mass="32652">MAAANWLCVMLYDTSVIKTKDQPFPNFTKTGTFPNYLQSDQYIQKRCNDAIEIEVEESGNRGDQNGNCLQEKDELSWKYCNLCDMQTPPRSHHCKICKVCILKRDHHCYLTGCCIGFKNQRYFIVMAFYVWVANFLSYFLTYVYLRDKFWPTASLTDATWPVAFYKTIVGDMFFHHTVLLVHLYVLTLFTPLGFVYFASQFTLISQGITPHELQKKIPIRNTLSIDKNFQSVFGDFWLINFLFPGQLLFRQRDDGFSWDGIKLMNMDKKSKTGIKLRTV</sequence>
<evidence type="ECO:0000256" key="2">
    <source>
        <dbReference type="ARBA" id="ARBA00022679"/>
    </source>
</evidence>
<dbReference type="PANTHER" id="PTHR22883:SF452">
    <property type="entry name" value="PALMITOYLTRANSFERASE"/>
    <property type="match status" value="1"/>
</dbReference>
<comment type="subcellular location">
    <subcellularLocation>
        <location evidence="1">Membrane</location>
        <topology evidence="1">Multi-pass membrane protein</topology>
    </subcellularLocation>
</comment>
<dbReference type="Proteomes" id="UP001347796">
    <property type="component" value="Unassembled WGS sequence"/>
</dbReference>
<evidence type="ECO:0000256" key="7">
    <source>
        <dbReference type="RuleBase" id="RU079119"/>
    </source>
</evidence>
<gene>
    <name evidence="9" type="ORF">SNE40_021567</name>
</gene>
<evidence type="ECO:0000256" key="6">
    <source>
        <dbReference type="ARBA" id="ARBA00023315"/>
    </source>
</evidence>
<comment type="caution">
    <text evidence="9">The sequence shown here is derived from an EMBL/GenBank/DDBJ whole genome shotgun (WGS) entry which is preliminary data.</text>
</comment>
<name>A0AAN8GGS4_PATCE</name>
<evidence type="ECO:0000256" key="1">
    <source>
        <dbReference type="ARBA" id="ARBA00004141"/>
    </source>
</evidence>
<keyword evidence="10" id="KW-1185">Reference proteome</keyword>
<keyword evidence="5 7" id="KW-0472">Membrane</keyword>
<evidence type="ECO:0000256" key="5">
    <source>
        <dbReference type="ARBA" id="ARBA00023136"/>
    </source>
</evidence>
<evidence type="ECO:0000256" key="3">
    <source>
        <dbReference type="ARBA" id="ARBA00022692"/>
    </source>
</evidence>
<accession>A0AAN8GGS4</accession>
<dbReference type="PANTHER" id="PTHR22883">
    <property type="entry name" value="ZINC FINGER DHHC DOMAIN CONTAINING PROTEIN"/>
    <property type="match status" value="1"/>
</dbReference>
<dbReference type="InterPro" id="IPR001594">
    <property type="entry name" value="Palmitoyltrfase_DHHC"/>
</dbReference>
<dbReference type="EC" id="2.3.1.225" evidence="7"/>
<comment type="similarity">
    <text evidence="7">Belongs to the DHHC palmitoyltransferase family.</text>
</comment>
<dbReference type="GO" id="GO:0019706">
    <property type="term" value="F:protein-cysteine S-palmitoyltransferase activity"/>
    <property type="evidence" value="ECO:0007669"/>
    <property type="project" value="UniProtKB-EC"/>
</dbReference>
<dbReference type="GO" id="GO:0005794">
    <property type="term" value="C:Golgi apparatus"/>
    <property type="evidence" value="ECO:0007669"/>
    <property type="project" value="TreeGrafter"/>
</dbReference>
<proteinExistence type="inferred from homology"/>
<keyword evidence="2 7" id="KW-0808">Transferase</keyword>
<evidence type="ECO:0000313" key="10">
    <source>
        <dbReference type="Proteomes" id="UP001347796"/>
    </source>
</evidence>
<feature type="transmembrane region" description="Helical" evidence="7">
    <location>
        <begin position="173"/>
        <end position="198"/>
    </location>
</feature>
<dbReference type="Pfam" id="PF01529">
    <property type="entry name" value="DHHC"/>
    <property type="match status" value="1"/>
</dbReference>